<dbReference type="InterPro" id="IPR036097">
    <property type="entry name" value="HisK_dim/P_sf"/>
</dbReference>
<dbReference type="NCBIfam" id="TIGR00229">
    <property type="entry name" value="sensory_box"/>
    <property type="match status" value="8"/>
</dbReference>
<dbReference type="Pfam" id="PF00989">
    <property type="entry name" value="PAS"/>
    <property type="match status" value="1"/>
</dbReference>
<feature type="coiled-coil region" evidence="7">
    <location>
        <begin position="384"/>
        <end position="429"/>
    </location>
</feature>
<dbReference type="InterPro" id="IPR003661">
    <property type="entry name" value="HisK_dim/P_dom"/>
</dbReference>
<keyword evidence="3" id="KW-0597">Phosphoprotein</keyword>
<feature type="domain" description="PAC" evidence="10">
    <location>
        <begin position="205"/>
        <end position="257"/>
    </location>
</feature>
<dbReference type="InterPro" id="IPR052162">
    <property type="entry name" value="Sensor_kinase/Photoreceptor"/>
</dbReference>
<dbReference type="Gene3D" id="3.30.450.40">
    <property type="match status" value="1"/>
</dbReference>
<dbReference type="Gene3D" id="3.30.450.20">
    <property type="entry name" value="PAS domain"/>
    <property type="match status" value="9"/>
</dbReference>
<dbReference type="InterPro" id="IPR003018">
    <property type="entry name" value="GAF"/>
</dbReference>
<evidence type="ECO:0000256" key="4">
    <source>
        <dbReference type="ARBA" id="ARBA00022679"/>
    </source>
</evidence>
<feature type="domain" description="PAS" evidence="9">
    <location>
        <begin position="693"/>
        <end position="766"/>
    </location>
</feature>
<dbReference type="EC" id="2.7.13.3" evidence="2"/>
<dbReference type="Gene3D" id="3.30.565.10">
    <property type="entry name" value="Histidine kinase-like ATPase, C-terminal domain"/>
    <property type="match status" value="1"/>
</dbReference>
<dbReference type="SUPFAM" id="SSF55785">
    <property type="entry name" value="PYP-like sensor domain (PAS domain)"/>
    <property type="match status" value="9"/>
</dbReference>
<evidence type="ECO:0000256" key="6">
    <source>
        <dbReference type="ARBA" id="ARBA00023012"/>
    </source>
</evidence>
<keyword evidence="6" id="KW-0902">Two-component regulatory system</keyword>
<feature type="domain" description="Histidine kinase" evidence="8">
    <location>
        <begin position="1409"/>
        <end position="1664"/>
    </location>
</feature>
<dbReference type="Pfam" id="PF08447">
    <property type="entry name" value="PAS_3"/>
    <property type="match status" value="4"/>
</dbReference>
<dbReference type="InterPro" id="IPR000014">
    <property type="entry name" value="PAS"/>
</dbReference>
<dbReference type="Pfam" id="PF08448">
    <property type="entry name" value="PAS_4"/>
    <property type="match status" value="3"/>
</dbReference>
<dbReference type="Pfam" id="PF02518">
    <property type="entry name" value="HATPase_c"/>
    <property type="match status" value="1"/>
</dbReference>
<keyword evidence="12" id="KW-1185">Reference proteome</keyword>
<dbReference type="SUPFAM" id="SSF55781">
    <property type="entry name" value="GAF domain-like"/>
    <property type="match status" value="1"/>
</dbReference>
<dbReference type="InterPro" id="IPR013655">
    <property type="entry name" value="PAS_fold_3"/>
</dbReference>
<dbReference type="InterPro" id="IPR001610">
    <property type="entry name" value="PAC"/>
</dbReference>
<feature type="domain" description="PAS" evidence="9">
    <location>
        <begin position="433"/>
        <end position="509"/>
    </location>
</feature>
<feature type="domain" description="PAS" evidence="9">
    <location>
        <begin position="565"/>
        <end position="638"/>
    </location>
</feature>
<evidence type="ECO:0000256" key="1">
    <source>
        <dbReference type="ARBA" id="ARBA00000085"/>
    </source>
</evidence>
<dbReference type="SMART" id="SM00086">
    <property type="entry name" value="PAC"/>
    <property type="match status" value="9"/>
</dbReference>
<dbReference type="InterPro" id="IPR029016">
    <property type="entry name" value="GAF-like_dom_sf"/>
</dbReference>
<dbReference type="PROSITE" id="PS50112">
    <property type="entry name" value="PAS"/>
    <property type="match status" value="9"/>
</dbReference>
<dbReference type="InterPro" id="IPR013656">
    <property type="entry name" value="PAS_4"/>
</dbReference>
<dbReference type="InterPro" id="IPR035965">
    <property type="entry name" value="PAS-like_dom_sf"/>
</dbReference>
<dbReference type="SMART" id="SM00065">
    <property type="entry name" value="GAF"/>
    <property type="match status" value="1"/>
</dbReference>
<feature type="domain" description="PAS" evidence="9">
    <location>
        <begin position="821"/>
        <end position="891"/>
    </location>
</feature>
<evidence type="ECO:0000259" key="8">
    <source>
        <dbReference type="PROSITE" id="PS50109"/>
    </source>
</evidence>
<comment type="catalytic activity">
    <reaction evidence="1">
        <text>ATP + protein L-histidine = ADP + protein N-phospho-L-histidine.</text>
        <dbReference type="EC" id="2.7.13.3"/>
    </reaction>
</comment>
<feature type="domain" description="PAC" evidence="10">
    <location>
        <begin position="341"/>
        <end position="393"/>
    </location>
</feature>
<feature type="domain" description="PAS" evidence="9">
    <location>
        <begin position="937"/>
        <end position="1009"/>
    </location>
</feature>
<feature type="domain" description="PAS" evidence="9">
    <location>
        <begin position="1064"/>
        <end position="1120"/>
    </location>
</feature>
<accession>A0ABV4XAB9</accession>
<evidence type="ECO:0000256" key="5">
    <source>
        <dbReference type="ARBA" id="ARBA00022777"/>
    </source>
</evidence>
<dbReference type="CDD" id="cd00082">
    <property type="entry name" value="HisKA"/>
    <property type="match status" value="1"/>
</dbReference>
<dbReference type="PROSITE" id="PS50109">
    <property type="entry name" value="HIS_KIN"/>
    <property type="match status" value="1"/>
</dbReference>
<feature type="domain" description="PAS" evidence="9">
    <location>
        <begin position="265"/>
        <end position="339"/>
    </location>
</feature>
<dbReference type="EMBL" id="JBHFNQ010000173">
    <property type="protein sequence ID" value="MFB2879674.1"/>
    <property type="molecule type" value="Genomic_DNA"/>
</dbReference>
<feature type="domain" description="PAC" evidence="10">
    <location>
        <begin position="768"/>
        <end position="820"/>
    </location>
</feature>
<dbReference type="PRINTS" id="PR00344">
    <property type="entry name" value="BCTRLSENSOR"/>
</dbReference>
<protein>
    <recommendedName>
        <fullName evidence="2">histidine kinase</fullName>
        <ecNumber evidence="2">2.7.13.3</ecNumber>
    </recommendedName>
</protein>
<gene>
    <name evidence="11" type="ORF">ACE1CC_22685</name>
</gene>
<dbReference type="InterPro" id="IPR000700">
    <property type="entry name" value="PAS-assoc_C"/>
</dbReference>
<dbReference type="InterPro" id="IPR003594">
    <property type="entry name" value="HATPase_dom"/>
</dbReference>
<dbReference type="InterPro" id="IPR004358">
    <property type="entry name" value="Sig_transdc_His_kin-like_C"/>
</dbReference>
<feature type="coiled-coil region" evidence="7">
    <location>
        <begin position="1363"/>
        <end position="1400"/>
    </location>
</feature>
<evidence type="ECO:0000259" key="10">
    <source>
        <dbReference type="PROSITE" id="PS50113"/>
    </source>
</evidence>
<dbReference type="PANTHER" id="PTHR43304">
    <property type="entry name" value="PHYTOCHROME-LIKE PROTEIN CPH1"/>
    <property type="match status" value="1"/>
</dbReference>
<dbReference type="Pfam" id="PF01590">
    <property type="entry name" value="GAF"/>
    <property type="match status" value="1"/>
</dbReference>
<evidence type="ECO:0000313" key="11">
    <source>
        <dbReference type="EMBL" id="MFB2879674.1"/>
    </source>
</evidence>
<dbReference type="Gene3D" id="1.10.287.130">
    <property type="match status" value="1"/>
</dbReference>
<feature type="domain" description="PAC" evidence="10">
    <location>
        <begin position="512"/>
        <end position="564"/>
    </location>
</feature>
<dbReference type="InterPro" id="IPR013767">
    <property type="entry name" value="PAS_fold"/>
</dbReference>
<sequence length="1666" mass="188569">MNSQIVTANGLGWANIDRFFELSVDLLCIASFDGYFQLLNPAWERTLGFTQAELMAKPFIEFVHPEDQAATIAEAQKLTTGAKAISFENRYLCKDGSYKWLSWNTNPCLEEELLYAVAHDVTKRKETENSLNRLAQILETTTDFVGTYDIRQGKGVYLNQAARRMLGVDIDEDIDISDLCEVHPEWVNKILREEGFPTVLREGIWSGEIAFLSRDGKEIPVSQVILAHKDANGQPELISTIARDISEQQAALRDLKQVEQTLLATQEKLQHLISYSPAVIYSCQASGNFGATFISENVTAMMGYEPKQFIEDSSFWVNHIFPEDRSRVFDGLSHLLENCCHSHEYRFLYNDGKYHWVHDELKLVKDVDGNLLEIIGCWRDVSERKQMEAALKQANETLEIRVQERTAQLNSLVLQLENEIKQRQQIEETLHKEREFLDAMLDNLADGIVACDANGILTRFNRATREYCGLPEYPIPPEQWSEYYDLYKPDRQTRMQMSDIPLFRAFQGETIQNVEMVLAPKDRKTRTLLASGQPIIDASGNKIGAVVAMRDITERKDAEAALYNSESRLNSILNSLHDVVWSVSPQTLQALYINPAAEKVYKRSCKEFFENPNLWLEVVHPEDREIAINSNLRVLSEGKSEVEYRIIQPDGEVRWIHSRAWLIYDETGATIRIDGLSADITDRKQAEAALQESESRLNSIFTSLKDAVWSVSATTFQILYLNPATEKLYGRSCKEFYENSNLWVESVHPEDREYAFSHHKTLLETGNKEIEYRIIRPDGEVRWILDRAWLISDENGKLLRIDGVASDITERQEAEEKLRQASAELKAIFAALPDLYFRLNVDGTILDYIAGKSQSLYVAPSEFIGKTMREVFPPELAEKFHKAIDEVSQSKSFASCEYSLAMPEGEGFYEARYLPLLENQIIAVVRDITQRKEAEQAQARLIAILEATPDFVGIGTAEGRNIYINKAGRQMVGVGENEDLSNTCFQDYHPESVMELIVNEVLPIAIEKGSWSGETALLHRNGSLIPTSQVVMSHKSENGQVEYFSTIIRDISDRKKSEETLAKQERTLRAILDNTPIWIWMTDPKGKMQFINKTFCENVGVPESIFLAASHYSEILGEQESANCMASDAATWAQETPYQTEEILPFVDGKLHYLEVTKAIIKDANGKGIGLIGLGVDATERKLQAEELLRSEARYRQLAQREALLNRLASDIRRSLDVNTILKTIVCEIQSLLQVEQCNFAWYCQQTNPPAWDVVAEAQISTISSQIGKRPIQANSLINQLLNRQMICVSDMRNAANLECRELHREWGFTALLALPIKMPSGEMGLLSCAQYNKARYWSEDEVELLQAVSDQLAIALSQAELYTQAQNSAKEAQQKAQELELALHQLQQTQAQLIQTEKMSSLGQLVAGVAHEINNPVNFIYGNLTHAEQYASELLNLIELYQKHYAQPPEEIAQEIEEIDLDFLVSDLPKLLGSMKMGAERIRQIVLSLRNFSRLDEAEMKDVDIHEGIDNTLLILQNRIKAKSDRPAIEIVKEYGKLPLVQCYAGQLNQVFMNIINNAVDALEMKHWEKAQTPLPTIIIATKLSANKTHAIISITDNGPGMSEQVKSHLFDPFFTTKAVGKGTGLGLSISYQIVGEKHQGTLKCESQINQGATFIIEIPIHQTN</sequence>
<dbReference type="SUPFAM" id="SSF55874">
    <property type="entry name" value="ATPase domain of HSP90 chaperone/DNA topoisomerase II/histidine kinase"/>
    <property type="match status" value="1"/>
</dbReference>
<dbReference type="Pfam" id="PF13426">
    <property type="entry name" value="PAS_9"/>
    <property type="match status" value="1"/>
</dbReference>
<dbReference type="InterPro" id="IPR005467">
    <property type="entry name" value="His_kinase_dom"/>
</dbReference>
<organism evidence="11 12">
    <name type="scientific">Floridaenema aerugineum BLCC-F46</name>
    <dbReference type="NCBI Taxonomy" id="3153654"/>
    <lineage>
        <taxon>Bacteria</taxon>
        <taxon>Bacillati</taxon>
        <taxon>Cyanobacteriota</taxon>
        <taxon>Cyanophyceae</taxon>
        <taxon>Oscillatoriophycideae</taxon>
        <taxon>Aerosakkonematales</taxon>
        <taxon>Aerosakkonemataceae</taxon>
        <taxon>Floridanema</taxon>
        <taxon>Floridanema aerugineum</taxon>
    </lineage>
</organism>
<dbReference type="PANTHER" id="PTHR43304:SF1">
    <property type="entry name" value="PAC DOMAIN-CONTAINING PROTEIN"/>
    <property type="match status" value="1"/>
</dbReference>
<dbReference type="RefSeq" id="WP_413272709.1">
    <property type="nucleotide sequence ID" value="NZ_JBHFNQ010000173.1"/>
</dbReference>
<feature type="domain" description="PAS" evidence="9">
    <location>
        <begin position="130"/>
        <end position="203"/>
    </location>
</feature>
<dbReference type="CDD" id="cd00130">
    <property type="entry name" value="PAS"/>
    <property type="match status" value="7"/>
</dbReference>
<dbReference type="InterPro" id="IPR036890">
    <property type="entry name" value="HATPase_C_sf"/>
</dbReference>
<feature type="domain" description="PAC" evidence="10">
    <location>
        <begin position="1011"/>
        <end position="1063"/>
    </location>
</feature>
<feature type="domain" description="PAS" evidence="9">
    <location>
        <begin position="12"/>
        <end position="82"/>
    </location>
</feature>
<dbReference type="Proteomes" id="UP001576774">
    <property type="component" value="Unassembled WGS sequence"/>
</dbReference>
<proteinExistence type="predicted"/>
<keyword evidence="7" id="KW-0175">Coiled coil</keyword>
<reference evidence="11 12" key="1">
    <citation type="submission" date="2024-09" db="EMBL/GenBank/DDBJ databases">
        <title>Floridaenema gen nov. (Aerosakkonemataceae, Aerosakkonematales ord. nov., Cyanobacteria) from benthic tropical and subtropical fresh waters, with the description of four new species.</title>
        <authorList>
            <person name="Moretto J.A."/>
            <person name="Berthold D.E."/>
            <person name="Lefler F.W."/>
            <person name="Huang I.-S."/>
            <person name="Laughinghouse H. IV."/>
        </authorList>
    </citation>
    <scope>NUCLEOTIDE SEQUENCE [LARGE SCALE GENOMIC DNA]</scope>
    <source>
        <strain evidence="11 12">BLCC-F46</strain>
    </source>
</reference>
<name>A0ABV4XAB9_9CYAN</name>
<evidence type="ECO:0000313" key="12">
    <source>
        <dbReference type="Proteomes" id="UP001576774"/>
    </source>
</evidence>
<keyword evidence="4" id="KW-0808">Transferase</keyword>
<evidence type="ECO:0000256" key="2">
    <source>
        <dbReference type="ARBA" id="ARBA00012438"/>
    </source>
</evidence>
<comment type="caution">
    <text evidence="11">The sequence shown here is derived from an EMBL/GenBank/DDBJ whole genome shotgun (WGS) entry which is preliminary data.</text>
</comment>
<feature type="domain" description="PAC" evidence="10">
    <location>
        <begin position="1138"/>
        <end position="1190"/>
    </location>
</feature>
<evidence type="ECO:0000259" key="9">
    <source>
        <dbReference type="PROSITE" id="PS50112"/>
    </source>
</evidence>
<dbReference type="SMART" id="SM00091">
    <property type="entry name" value="PAS"/>
    <property type="match status" value="9"/>
</dbReference>
<dbReference type="SMART" id="SM00387">
    <property type="entry name" value="HATPase_c"/>
    <property type="match status" value="1"/>
</dbReference>
<evidence type="ECO:0000256" key="3">
    <source>
        <dbReference type="ARBA" id="ARBA00022553"/>
    </source>
</evidence>
<evidence type="ECO:0000256" key="7">
    <source>
        <dbReference type="SAM" id="Coils"/>
    </source>
</evidence>
<dbReference type="SUPFAM" id="SSF47384">
    <property type="entry name" value="Homodimeric domain of signal transducing histidine kinase"/>
    <property type="match status" value="1"/>
</dbReference>
<keyword evidence="5" id="KW-0418">Kinase</keyword>
<feature type="domain" description="PAC" evidence="10">
    <location>
        <begin position="640"/>
        <end position="692"/>
    </location>
</feature>
<feature type="coiled-coil region" evidence="7">
    <location>
        <begin position="804"/>
        <end position="831"/>
    </location>
</feature>
<dbReference type="PROSITE" id="PS50113">
    <property type="entry name" value="PAC"/>
    <property type="match status" value="7"/>
</dbReference>